<proteinExistence type="predicted"/>
<dbReference type="EMBL" id="LHQR01000069">
    <property type="protein sequence ID" value="KXG46533.1"/>
    <property type="molecule type" value="Genomic_DNA"/>
</dbReference>
<dbReference type="Proteomes" id="UP000070168">
    <property type="component" value="Unassembled WGS sequence"/>
</dbReference>
<evidence type="ECO:0000313" key="2">
    <source>
        <dbReference type="Proteomes" id="UP000070168"/>
    </source>
</evidence>
<dbReference type="CDD" id="cd22656">
    <property type="entry name" value="ClyA_Cry6Aa-like"/>
    <property type="match status" value="1"/>
</dbReference>
<dbReference type="GeneID" id="63708402"/>
<sequence length="419" mass="47658">MVAVQDEWNPAHQDQLDFKILFQKALVDGPGEFVKESSNGSSAFILKESGFHDLQAYVISGSEFSRSDFDFGRRYPKSAAQVLEAVDHGIYEFTQSSVISMARNCHDFKTDGLNQLVTSANGTISFADDALDQLKYNGQSSLLAQFKILLDEKYLEGPKDTAFTDAQTMANLAIDQMINTAADTGKDIGSVLNVLSNFMMRTDEDKKNLQILRKQFCDGPIDRDTNERLRDGHGKLVQPFTKLMDAEVLRLQEEIEQEIKRMKYESDVMDKTTGTFFLGAEGDLFGVINDLYTYDLAKKKYDEMMALETKHKQEKVELRRLITVVRVLLLQIDLLVPQMVKALEAMEYLHSLFNSQELNFRRLKTKLNALNAGVKTNEYNPRRMWINGNLKYAVNKFEEIKKTASEFQQSAKLVVVKDA</sequence>
<name>A0A135LC45_PENPA</name>
<dbReference type="STRING" id="5078.A0A135LC45"/>
<dbReference type="Gene3D" id="1.20.1170.10">
    <property type="match status" value="1"/>
</dbReference>
<organism evidence="1 2">
    <name type="scientific">Penicillium patulum</name>
    <name type="common">Penicillium griseofulvum</name>
    <dbReference type="NCBI Taxonomy" id="5078"/>
    <lineage>
        <taxon>Eukaryota</taxon>
        <taxon>Fungi</taxon>
        <taxon>Dikarya</taxon>
        <taxon>Ascomycota</taxon>
        <taxon>Pezizomycotina</taxon>
        <taxon>Eurotiomycetes</taxon>
        <taxon>Eurotiomycetidae</taxon>
        <taxon>Eurotiales</taxon>
        <taxon>Aspergillaceae</taxon>
        <taxon>Penicillium</taxon>
    </lineage>
</organism>
<dbReference type="RefSeq" id="XP_040645069.1">
    <property type="nucleotide sequence ID" value="XM_040793102.1"/>
</dbReference>
<keyword evidence="2" id="KW-1185">Reference proteome</keyword>
<dbReference type="AlphaFoldDB" id="A0A135LC45"/>
<dbReference type="OrthoDB" id="5066239at2759"/>
<dbReference type="SUPFAM" id="SSF58100">
    <property type="entry name" value="Bacterial hemolysins"/>
    <property type="match status" value="1"/>
</dbReference>
<protein>
    <submittedName>
        <fullName evidence="1">Uncharacterized protein</fullName>
    </submittedName>
</protein>
<reference evidence="1 2" key="1">
    <citation type="journal article" date="2016" name="BMC Genomics">
        <title>Genome sequencing and secondary metabolism of the postharvest pathogen Penicillium griseofulvum.</title>
        <authorList>
            <person name="Banani H."/>
            <person name="Marcet-Houben M."/>
            <person name="Ballester A.R."/>
            <person name="Abbruscato P."/>
            <person name="Gonzalez-Candelas L."/>
            <person name="Gabaldon T."/>
            <person name="Spadaro D."/>
        </authorList>
    </citation>
    <scope>NUCLEOTIDE SEQUENCE [LARGE SCALE GENOMIC DNA]</scope>
    <source>
        <strain evidence="1 2">PG3</strain>
    </source>
</reference>
<gene>
    <name evidence="1" type="ORF">PGRI_053890</name>
</gene>
<evidence type="ECO:0000313" key="1">
    <source>
        <dbReference type="EMBL" id="KXG46533.1"/>
    </source>
</evidence>
<comment type="caution">
    <text evidence="1">The sequence shown here is derived from an EMBL/GenBank/DDBJ whole genome shotgun (WGS) entry which is preliminary data.</text>
</comment>
<dbReference type="OMA" id="GIHEFTR"/>
<accession>A0A135LC45</accession>